<feature type="region of interest" description="Disordered" evidence="1">
    <location>
        <begin position="1"/>
        <end position="44"/>
    </location>
</feature>
<dbReference type="AlphaFoldDB" id="A0A6J4UY22"/>
<evidence type="ECO:0000256" key="1">
    <source>
        <dbReference type="SAM" id="MobiDB-lite"/>
    </source>
</evidence>
<dbReference type="EMBL" id="CADCWE010000254">
    <property type="protein sequence ID" value="CAA9563233.1"/>
    <property type="molecule type" value="Genomic_DNA"/>
</dbReference>
<reference evidence="2" key="1">
    <citation type="submission" date="2020-02" db="EMBL/GenBank/DDBJ databases">
        <authorList>
            <person name="Meier V. D."/>
        </authorList>
    </citation>
    <scope>NUCLEOTIDE SEQUENCE</scope>
    <source>
        <strain evidence="2">AVDCRST_MAG73</strain>
    </source>
</reference>
<proteinExistence type="predicted"/>
<gene>
    <name evidence="2" type="ORF">AVDCRST_MAG73-3918</name>
</gene>
<evidence type="ECO:0000313" key="2">
    <source>
        <dbReference type="EMBL" id="CAA9563233.1"/>
    </source>
</evidence>
<protein>
    <submittedName>
        <fullName evidence="2">Uncharacterized protein</fullName>
    </submittedName>
</protein>
<accession>A0A6J4UY22</accession>
<feature type="non-terminal residue" evidence="2">
    <location>
        <position position="1"/>
    </location>
</feature>
<name>A0A6J4UY22_9BACT</name>
<feature type="compositionally biased region" description="Basic and acidic residues" evidence="1">
    <location>
        <begin position="14"/>
        <end position="27"/>
    </location>
</feature>
<feature type="non-terminal residue" evidence="2">
    <location>
        <position position="44"/>
    </location>
</feature>
<organism evidence="2">
    <name type="scientific">uncultured Thermomicrobiales bacterium</name>
    <dbReference type="NCBI Taxonomy" id="1645740"/>
    <lineage>
        <taxon>Bacteria</taxon>
        <taxon>Pseudomonadati</taxon>
        <taxon>Thermomicrobiota</taxon>
        <taxon>Thermomicrobia</taxon>
        <taxon>Thermomicrobiales</taxon>
        <taxon>environmental samples</taxon>
    </lineage>
</organism>
<sequence>EAAAGLSACVHAQGGDRHGPATVRSDDDGLNAAGRQPASGGEGL</sequence>